<reference evidence="1 2" key="1">
    <citation type="submission" date="2018-08" db="EMBL/GenBank/DDBJ databases">
        <title>Chryseobacterium nematophagum: a novel matrix digesting pathogen of nematodes.</title>
        <authorList>
            <person name="Page A."/>
            <person name="Roberts M."/>
            <person name="Felix M.-A."/>
            <person name="Weir W."/>
        </authorList>
    </citation>
    <scope>NUCLEOTIDE SEQUENCE [LARGE SCALE GENOMIC DNA]</scope>
    <source>
        <strain evidence="1 2">JUb275</strain>
    </source>
</reference>
<dbReference type="RefSeq" id="WP_122548113.1">
    <property type="nucleotide sequence ID" value="NZ_QWIV01000014.1"/>
</dbReference>
<sequence>MANSLDHAKHNHTLCKNLRDGNIFYDWCVTTAFYSALHYVNLKILPCKISQDTITNIKEAQQKLNSPTLHDTRLKLVKLQCDTIAKQYRWLKDHAHNARYVTYKIPVGNADKAIDFLNKIAKYCTTK</sequence>
<protein>
    <recommendedName>
        <fullName evidence="3">HEPN domain-containing protein</fullName>
    </recommendedName>
</protein>
<evidence type="ECO:0008006" key="3">
    <source>
        <dbReference type="Google" id="ProtNLM"/>
    </source>
</evidence>
<organism evidence="1 2">
    <name type="scientific">Chryseobacterium nematophagum</name>
    <dbReference type="NCBI Taxonomy" id="2305228"/>
    <lineage>
        <taxon>Bacteria</taxon>
        <taxon>Pseudomonadati</taxon>
        <taxon>Bacteroidota</taxon>
        <taxon>Flavobacteriia</taxon>
        <taxon>Flavobacteriales</taxon>
        <taxon>Weeksellaceae</taxon>
        <taxon>Chryseobacterium group</taxon>
        <taxon>Chryseobacterium</taxon>
    </lineage>
</organism>
<accession>A0A3M7LBX5</accession>
<evidence type="ECO:0000313" key="1">
    <source>
        <dbReference type="EMBL" id="RMZ58966.1"/>
    </source>
</evidence>
<gene>
    <name evidence="1" type="ORF">D1632_15485</name>
</gene>
<dbReference type="Proteomes" id="UP000267524">
    <property type="component" value="Unassembled WGS sequence"/>
</dbReference>
<comment type="caution">
    <text evidence="1">The sequence shown here is derived from an EMBL/GenBank/DDBJ whole genome shotgun (WGS) entry which is preliminary data.</text>
</comment>
<dbReference type="EMBL" id="QWIV01000014">
    <property type="protein sequence ID" value="RMZ58966.1"/>
    <property type="molecule type" value="Genomic_DNA"/>
</dbReference>
<keyword evidence="2" id="KW-1185">Reference proteome</keyword>
<evidence type="ECO:0000313" key="2">
    <source>
        <dbReference type="Proteomes" id="UP000267524"/>
    </source>
</evidence>
<proteinExistence type="predicted"/>
<dbReference type="AlphaFoldDB" id="A0A3M7LBX5"/>
<name>A0A3M7LBX5_9FLAO</name>